<gene>
    <name evidence="2" type="ORF">WJX73_008190</name>
</gene>
<feature type="region of interest" description="Disordered" evidence="1">
    <location>
        <begin position="328"/>
        <end position="363"/>
    </location>
</feature>
<dbReference type="AlphaFoldDB" id="A0AAW1PCF2"/>
<evidence type="ECO:0000256" key="1">
    <source>
        <dbReference type="SAM" id="MobiDB-lite"/>
    </source>
</evidence>
<dbReference type="EMBL" id="JALJOQ010000034">
    <property type="protein sequence ID" value="KAK9807126.1"/>
    <property type="molecule type" value="Genomic_DNA"/>
</dbReference>
<sequence length="714" mass="74560">MDIRGGVQAQLLSFAADIRDSLVYLEAGAAEALQVTLGGGYLRGLGAGHTVNLDTASARDGAVFKLLTGRPASKLIIISTQLLTATHSSVLRAAKAHPQVTSCTILCSVSSAAHASQPSTMLGPSAYDEYANALAEDIAEVRGRPPSHALLPHSHGQQSSSSHVSIRVHHLPLLVPALGPTAFVLPCSSSAVQLARIGPAPAGYFPPDPRIIGEEGLDSKGAAGLKLLAHHLLHMAASLGFRLDTFSLGRASHLLGDEISAQPAPMGSEASPEPAALLLVDRGLDLITPSAFSAHVLDRISEVLGRRAPSAEALSVDHGSGAMKWRSTDISVPMSPSSQHSATSVPAQQPPPLTGSLTHPSDAKADGRLQALQSRQHADTLIVLRKWLREAVRADPDAAMPSMRSKPGAVGPAELTALANALHKASPGCSHRNSSLIQLARAAVVASEGPAAAKYDLMRRQSSALEMAVQEGPQSVVQELIDLFSSAHQSTSTQHGQPQLGVEDVLALAITAHALMGKTPGPGGFKVFAEGAGVYEAEARGLKNALSAALVKAAASGAQTESLPWLTSFSNRLPQQAHADGTARQSSLDYDARAVELELKDKAEDLVARLTGIAVQHARVQPSPAEGIPFLQHLAASICAHAPIDATHHDTASLRGLLTTGLGRIGFGAKRAPPQPHDYRNILIFVDGVAMLANTHLLVKSFKEPCTCNFVSCE</sequence>
<evidence type="ECO:0000313" key="3">
    <source>
        <dbReference type="Proteomes" id="UP001465755"/>
    </source>
</evidence>
<reference evidence="2 3" key="1">
    <citation type="journal article" date="2024" name="Nat. Commun.">
        <title>Phylogenomics reveals the evolutionary origins of lichenization in chlorophyte algae.</title>
        <authorList>
            <person name="Puginier C."/>
            <person name="Libourel C."/>
            <person name="Otte J."/>
            <person name="Skaloud P."/>
            <person name="Haon M."/>
            <person name="Grisel S."/>
            <person name="Petersen M."/>
            <person name="Berrin J.G."/>
            <person name="Delaux P.M."/>
            <person name="Dal Grande F."/>
            <person name="Keller J."/>
        </authorList>
    </citation>
    <scope>NUCLEOTIDE SEQUENCE [LARGE SCALE GENOMIC DNA]</scope>
    <source>
        <strain evidence="2 3">SAG 2036</strain>
    </source>
</reference>
<keyword evidence="3" id="KW-1185">Reference proteome</keyword>
<evidence type="ECO:0000313" key="2">
    <source>
        <dbReference type="EMBL" id="KAK9807126.1"/>
    </source>
</evidence>
<dbReference type="Proteomes" id="UP001465755">
    <property type="component" value="Unassembled WGS sequence"/>
</dbReference>
<accession>A0AAW1PCF2</accession>
<protein>
    <submittedName>
        <fullName evidence="2">Uncharacterized protein</fullName>
    </submittedName>
</protein>
<proteinExistence type="predicted"/>
<feature type="compositionally biased region" description="Polar residues" evidence="1">
    <location>
        <begin position="328"/>
        <end position="347"/>
    </location>
</feature>
<comment type="caution">
    <text evidence="2">The sequence shown here is derived from an EMBL/GenBank/DDBJ whole genome shotgun (WGS) entry which is preliminary data.</text>
</comment>
<organism evidence="2 3">
    <name type="scientific">Symbiochloris irregularis</name>
    <dbReference type="NCBI Taxonomy" id="706552"/>
    <lineage>
        <taxon>Eukaryota</taxon>
        <taxon>Viridiplantae</taxon>
        <taxon>Chlorophyta</taxon>
        <taxon>core chlorophytes</taxon>
        <taxon>Trebouxiophyceae</taxon>
        <taxon>Trebouxiales</taxon>
        <taxon>Trebouxiaceae</taxon>
        <taxon>Symbiochloris</taxon>
    </lineage>
</organism>
<name>A0AAW1PCF2_9CHLO</name>